<keyword evidence="4" id="KW-1185">Reference proteome</keyword>
<dbReference type="InterPro" id="IPR013087">
    <property type="entry name" value="Znf_C2H2_type"/>
</dbReference>
<dbReference type="SUPFAM" id="SSF57667">
    <property type="entry name" value="beta-beta-alpha zinc fingers"/>
    <property type="match status" value="1"/>
</dbReference>
<proteinExistence type="predicted"/>
<reference evidence="3" key="1">
    <citation type="submission" date="2022-07" db="EMBL/GenBank/DDBJ databases">
        <title>Genome Sequence of Leucocoprinus birnbaumii.</title>
        <authorList>
            <person name="Buettner E."/>
        </authorList>
    </citation>
    <scope>NUCLEOTIDE SEQUENCE</scope>
    <source>
        <strain evidence="3">VT141</strain>
    </source>
</reference>
<dbReference type="InterPro" id="IPR036236">
    <property type="entry name" value="Znf_C2H2_sf"/>
</dbReference>
<protein>
    <recommendedName>
        <fullName evidence="2">C2H2-type domain-containing protein</fullName>
    </recommendedName>
</protein>
<evidence type="ECO:0000313" key="3">
    <source>
        <dbReference type="EMBL" id="KAJ3567528.1"/>
    </source>
</evidence>
<evidence type="ECO:0000313" key="4">
    <source>
        <dbReference type="Proteomes" id="UP001213000"/>
    </source>
</evidence>
<feature type="domain" description="C2H2-type" evidence="2">
    <location>
        <begin position="30"/>
        <end position="53"/>
    </location>
</feature>
<sequence length="153" mass="16683">MPYRCLDCDRTFNSSQGVQSHSRAKGHAFPECDECDRIFVDENALNNHNNAAHKFCADCNRSFETYTGYRQHIANSSAHQDSSDTESDSYEQLDCGSDVMMLLARLTAIAAAADLSVTTPSTAISLTIRLTTGVLSALASSRVNMLLLSITLP</sequence>
<organism evidence="3 4">
    <name type="scientific">Leucocoprinus birnbaumii</name>
    <dbReference type="NCBI Taxonomy" id="56174"/>
    <lineage>
        <taxon>Eukaryota</taxon>
        <taxon>Fungi</taxon>
        <taxon>Dikarya</taxon>
        <taxon>Basidiomycota</taxon>
        <taxon>Agaricomycotina</taxon>
        <taxon>Agaricomycetes</taxon>
        <taxon>Agaricomycetidae</taxon>
        <taxon>Agaricales</taxon>
        <taxon>Agaricineae</taxon>
        <taxon>Agaricaceae</taxon>
        <taxon>Leucocoprinus</taxon>
    </lineage>
</organism>
<dbReference type="PROSITE" id="PS50157">
    <property type="entry name" value="ZINC_FINGER_C2H2_2"/>
    <property type="match status" value="2"/>
</dbReference>
<dbReference type="GO" id="GO:0008270">
    <property type="term" value="F:zinc ion binding"/>
    <property type="evidence" value="ECO:0007669"/>
    <property type="project" value="UniProtKB-KW"/>
</dbReference>
<keyword evidence="1" id="KW-0863">Zinc-finger</keyword>
<dbReference type="Proteomes" id="UP001213000">
    <property type="component" value="Unassembled WGS sequence"/>
</dbReference>
<dbReference type="Gene3D" id="3.30.160.60">
    <property type="entry name" value="Classic Zinc Finger"/>
    <property type="match status" value="1"/>
</dbReference>
<name>A0AAD5VSF9_9AGAR</name>
<keyword evidence="1" id="KW-0862">Zinc</keyword>
<comment type="caution">
    <text evidence="3">The sequence shown here is derived from an EMBL/GenBank/DDBJ whole genome shotgun (WGS) entry which is preliminary data.</text>
</comment>
<keyword evidence="1" id="KW-0479">Metal-binding</keyword>
<feature type="domain" description="C2H2-type" evidence="2">
    <location>
        <begin position="3"/>
        <end position="28"/>
    </location>
</feature>
<dbReference type="EMBL" id="JANIEX010000406">
    <property type="protein sequence ID" value="KAJ3567528.1"/>
    <property type="molecule type" value="Genomic_DNA"/>
</dbReference>
<dbReference type="PROSITE" id="PS00028">
    <property type="entry name" value="ZINC_FINGER_C2H2_1"/>
    <property type="match status" value="2"/>
</dbReference>
<evidence type="ECO:0000259" key="2">
    <source>
        <dbReference type="PROSITE" id="PS50157"/>
    </source>
</evidence>
<gene>
    <name evidence="3" type="ORF">NP233_g6303</name>
</gene>
<evidence type="ECO:0000256" key="1">
    <source>
        <dbReference type="PROSITE-ProRule" id="PRU00042"/>
    </source>
</evidence>
<accession>A0AAD5VSF9</accession>
<dbReference type="AlphaFoldDB" id="A0AAD5VSF9"/>
<dbReference type="SMART" id="SM00355">
    <property type="entry name" value="ZnF_C2H2"/>
    <property type="match status" value="3"/>
</dbReference>